<dbReference type="InterPro" id="IPR029052">
    <property type="entry name" value="Metallo-depent_PP-like"/>
</dbReference>
<comment type="caution">
    <text evidence="2">The sequence shown here is derived from an EMBL/GenBank/DDBJ whole genome shotgun (WGS) entry which is preliminary data.</text>
</comment>
<dbReference type="Pfam" id="PF00149">
    <property type="entry name" value="Metallophos"/>
    <property type="match status" value="1"/>
</dbReference>
<dbReference type="Proteomes" id="UP000245699">
    <property type="component" value="Unassembled WGS sequence"/>
</dbReference>
<gene>
    <name evidence="2" type="ORF">BB559_003230</name>
</gene>
<dbReference type="STRING" id="61424.A0A2T9YMM4"/>
<organism evidence="2 3">
    <name type="scientific">Furculomyces boomerangus</name>
    <dbReference type="NCBI Taxonomy" id="61424"/>
    <lineage>
        <taxon>Eukaryota</taxon>
        <taxon>Fungi</taxon>
        <taxon>Fungi incertae sedis</taxon>
        <taxon>Zoopagomycota</taxon>
        <taxon>Kickxellomycotina</taxon>
        <taxon>Harpellomycetes</taxon>
        <taxon>Harpellales</taxon>
        <taxon>Harpellaceae</taxon>
        <taxon>Furculomyces</taxon>
    </lineage>
</organism>
<evidence type="ECO:0000259" key="1">
    <source>
        <dbReference type="Pfam" id="PF00149"/>
    </source>
</evidence>
<name>A0A2T9YMM4_9FUNG</name>
<dbReference type="OrthoDB" id="10267127at2759"/>
<evidence type="ECO:0000313" key="2">
    <source>
        <dbReference type="EMBL" id="PVU93603.1"/>
    </source>
</evidence>
<feature type="domain" description="Calcineurin-like phosphoesterase" evidence="1">
    <location>
        <begin position="74"/>
        <end position="204"/>
    </location>
</feature>
<dbReference type="PANTHER" id="PTHR42850">
    <property type="entry name" value="METALLOPHOSPHOESTERASE"/>
    <property type="match status" value="1"/>
</dbReference>
<dbReference type="GO" id="GO:0016791">
    <property type="term" value="F:phosphatase activity"/>
    <property type="evidence" value="ECO:0007669"/>
    <property type="project" value="TreeGrafter"/>
</dbReference>
<accession>A0A2T9YMM4</accession>
<dbReference type="GO" id="GO:0006798">
    <property type="term" value="P:polyphosphate catabolic process"/>
    <property type="evidence" value="ECO:0007669"/>
    <property type="project" value="TreeGrafter"/>
</dbReference>
<keyword evidence="3" id="KW-1185">Reference proteome</keyword>
<dbReference type="PANTHER" id="PTHR42850:SF4">
    <property type="entry name" value="ZINC-DEPENDENT ENDOPOLYPHOSPHATASE"/>
    <property type="match status" value="1"/>
</dbReference>
<sequence length="307" mass="35009">MSQSRLAEAEYSKLASNPILIESYFIKEKKNSNNNLNKVNGVIYSVISHLMKIPTKKYSPVKRQMLVALFLLFRKGIDKLILLGDLVAKGPDSIGVIRRAMELEAIGVRGNHDDLVLRWYNYFKLNPNVNINDMDPADFPYKDFRVGGEHKDIARKLSVEEYNYLVSFPSMLKFQLDAPDNNVIIAVHGGLDPSKNLYEQSPSLVMRMRNILETGEPVEKKKFGGKAWFKVFNNEKENMILNKNTPSSVQNIKAVLYGHDASRNLQLKKFTKGLDTGCVYGRQLSAFVYPQEQLVQVEGEQYQEVKI</sequence>
<dbReference type="InterPro" id="IPR050126">
    <property type="entry name" value="Ap4A_hydrolase"/>
</dbReference>
<dbReference type="InterPro" id="IPR004843">
    <property type="entry name" value="Calcineurin-like_PHP"/>
</dbReference>
<protein>
    <recommendedName>
        <fullName evidence="1">Calcineurin-like phosphoesterase domain-containing protein</fullName>
    </recommendedName>
</protein>
<reference evidence="2 3" key="1">
    <citation type="journal article" date="2018" name="MBio">
        <title>Comparative Genomics Reveals the Core Gene Toolbox for the Fungus-Insect Symbiosis.</title>
        <authorList>
            <person name="Wang Y."/>
            <person name="Stata M."/>
            <person name="Wang W."/>
            <person name="Stajich J.E."/>
            <person name="White M.M."/>
            <person name="Moncalvo J.M."/>
        </authorList>
    </citation>
    <scope>NUCLEOTIDE SEQUENCE [LARGE SCALE GENOMIC DNA]</scope>
    <source>
        <strain evidence="2 3">AUS-77-4</strain>
    </source>
</reference>
<proteinExistence type="predicted"/>
<dbReference type="GO" id="GO:0005737">
    <property type="term" value="C:cytoplasm"/>
    <property type="evidence" value="ECO:0007669"/>
    <property type="project" value="TreeGrafter"/>
</dbReference>
<dbReference type="GO" id="GO:0000298">
    <property type="term" value="F:endopolyphosphatase activity"/>
    <property type="evidence" value="ECO:0007669"/>
    <property type="project" value="TreeGrafter"/>
</dbReference>
<evidence type="ECO:0000313" key="3">
    <source>
        <dbReference type="Proteomes" id="UP000245699"/>
    </source>
</evidence>
<dbReference type="EMBL" id="MBFT01000313">
    <property type="protein sequence ID" value="PVU93603.1"/>
    <property type="molecule type" value="Genomic_DNA"/>
</dbReference>
<dbReference type="Gene3D" id="3.60.21.10">
    <property type="match status" value="1"/>
</dbReference>
<dbReference type="AlphaFoldDB" id="A0A2T9YMM4"/>
<dbReference type="SUPFAM" id="SSF56300">
    <property type="entry name" value="Metallo-dependent phosphatases"/>
    <property type="match status" value="1"/>
</dbReference>